<proteinExistence type="predicted"/>
<dbReference type="EMBL" id="CP093547">
    <property type="protein sequence ID" value="UNP27364.1"/>
    <property type="molecule type" value="Genomic_DNA"/>
</dbReference>
<protein>
    <submittedName>
        <fullName evidence="2">DUF695 domain-containing protein</fullName>
    </submittedName>
</protein>
<sequence length="142" mass="16241">MEDTRAWTLAEQATDDGLSLTRIKQFERGFDFRGYPERLNLIWAYQDDHGTGTASAEEMAAMERFEDRVCERIQAAGHSVLAIVFTEPDHREYVFHTRDVNAFIGVLNAMPQEATPYPIEIDHESDPKGEFYRSFADAIGLH</sequence>
<dbReference type="RefSeq" id="WP_057943101.1">
    <property type="nucleotide sequence ID" value="NZ_CP011131.1"/>
</dbReference>
<keyword evidence="3" id="KW-1185">Reference proteome</keyword>
<gene>
    <name evidence="2" type="ORF">MOV92_12540</name>
</gene>
<evidence type="ECO:0000313" key="2">
    <source>
        <dbReference type="EMBL" id="UNP27364.1"/>
    </source>
</evidence>
<name>A0ABY3X468_9GAMM</name>
<dbReference type="Proteomes" id="UP000829194">
    <property type="component" value="Chromosome"/>
</dbReference>
<dbReference type="Pfam" id="PF05117">
    <property type="entry name" value="DUF695"/>
    <property type="match status" value="1"/>
</dbReference>
<accession>A0ABY3X468</accession>
<evidence type="ECO:0000259" key="1">
    <source>
        <dbReference type="Pfam" id="PF05117"/>
    </source>
</evidence>
<reference evidence="2 3" key="1">
    <citation type="submission" date="2022-03" db="EMBL/GenBank/DDBJ databases">
        <title>Complete genome sequence of Lysobacter capsici VKM B-2533 and Lysobacter gummosus 10.1.1, promising sources of lytic agents.</title>
        <authorList>
            <person name="Tarlachkov S.V."/>
            <person name="Kudryakova I.V."/>
            <person name="Afoshin A.S."/>
            <person name="Leontyevskaya E.A."/>
            <person name="Leontyevskaya N.V."/>
        </authorList>
    </citation>
    <scope>NUCLEOTIDE SEQUENCE [LARGE SCALE GENOMIC DNA]</scope>
    <source>
        <strain evidence="2 3">10.1.1</strain>
    </source>
</reference>
<feature type="domain" description="DUF695" evidence="1">
    <location>
        <begin position="7"/>
        <end position="135"/>
    </location>
</feature>
<organism evidence="2 3">
    <name type="scientific">Lysobacter gummosus</name>
    <dbReference type="NCBI Taxonomy" id="262324"/>
    <lineage>
        <taxon>Bacteria</taxon>
        <taxon>Pseudomonadati</taxon>
        <taxon>Pseudomonadota</taxon>
        <taxon>Gammaproteobacteria</taxon>
        <taxon>Lysobacterales</taxon>
        <taxon>Lysobacteraceae</taxon>
        <taxon>Lysobacter</taxon>
    </lineage>
</organism>
<dbReference type="InterPro" id="IPR016097">
    <property type="entry name" value="DUF695"/>
</dbReference>
<evidence type="ECO:0000313" key="3">
    <source>
        <dbReference type="Proteomes" id="UP000829194"/>
    </source>
</evidence>